<dbReference type="KEGG" id="dca:Desca_0266"/>
<dbReference type="HOGENOM" id="CLU_137972_0_0_9"/>
<dbReference type="PANTHER" id="PTHR35866">
    <property type="entry name" value="PUTATIVE-RELATED"/>
    <property type="match status" value="1"/>
</dbReference>
<keyword evidence="2" id="KW-1185">Reference proteome</keyword>
<dbReference type="AlphaFoldDB" id="F6B5U7"/>
<sequence length="181" mass="21653">MLAPDKLKEKFKKVSKENWLFRTFLKGQEPDELDRLVNEMHKELFSKMDCVACSNCCKTIVPVLKNDDILRIANHLELSADEFKKNYLKEMDGKWVIGARPCPFLKKQGCEIYDYRPENCKEYPYTHKNEIVFRLINLVENCEVCPIVFEIFERLKKIYKDEFKEYKRQMVASNIIRPWKS</sequence>
<dbReference type="InterPro" id="IPR005358">
    <property type="entry name" value="Puta_zinc/iron-chelating_dom"/>
</dbReference>
<organism evidence="1 2">
    <name type="scientific">Desulfotomaculum nigrificans (strain DSM 14880 / VKM B-2319 / CO-1-SRB)</name>
    <name type="common">Desulfotomaculum carboxydivorans</name>
    <dbReference type="NCBI Taxonomy" id="868595"/>
    <lineage>
        <taxon>Bacteria</taxon>
        <taxon>Bacillati</taxon>
        <taxon>Bacillota</taxon>
        <taxon>Clostridia</taxon>
        <taxon>Eubacteriales</taxon>
        <taxon>Desulfotomaculaceae</taxon>
        <taxon>Desulfotomaculum</taxon>
    </lineage>
</organism>
<dbReference type="RefSeq" id="WP_013809500.1">
    <property type="nucleotide sequence ID" value="NC_015565.1"/>
</dbReference>
<protein>
    <recommendedName>
        <fullName evidence="3">Fe-S oxidoreductase</fullName>
    </recommendedName>
</protein>
<gene>
    <name evidence="1" type="ordered locus">Desca_0266</name>
</gene>
<name>F6B5U7_DESCC</name>
<accession>F6B5U7</accession>
<reference evidence="1 2" key="1">
    <citation type="submission" date="2011-05" db="EMBL/GenBank/DDBJ databases">
        <title>Complete sequence of Desulfotomaculum carboxydivorans CO-1-SRB.</title>
        <authorList>
            <consortium name="US DOE Joint Genome Institute"/>
            <person name="Lucas S."/>
            <person name="Han J."/>
            <person name="Lapidus A."/>
            <person name="Cheng J.-F."/>
            <person name="Goodwin L."/>
            <person name="Pitluck S."/>
            <person name="Peters L."/>
            <person name="Mikhailova N."/>
            <person name="Lu M."/>
            <person name="Han C."/>
            <person name="Tapia R."/>
            <person name="Land M."/>
            <person name="Hauser L."/>
            <person name="Kyrpides N."/>
            <person name="Ivanova N."/>
            <person name="Pagani I."/>
            <person name="Stams A."/>
            <person name="Plugge C."/>
            <person name="Muyzer G."/>
            <person name="Kuever J."/>
            <person name="Parshina S."/>
            <person name="Ivanova A."/>
            <person name="Nazina T."/>
            <person name="Woyke T."/>
        </authorList>
    </citation>
    <scope>NUCLEOTIDE SEQUENCE [LARGE SCALE GENOMIC DNA]</scope>
    <source>
        <strain evidence="2">DSM 14880 / VKM B-2319 / CO-1-SRB</strain>
    </source>
</reference>
<evidence type="ECO:0000313" key="2">
    <source>
        <dbReference type="Proteomes" id="UP000009226"/>
    </source>
</evidence>
<dbReference type="EMBL" id="CP002736">
    <property type="protein sequence ID" value="AEF93170.1"/>
    <property type="molecule type" value="Genomic_DNA"/>
</dbReference>
<dbReference type="PANTHER" id="PTHR35866:SF1">
    <property type="entry name" value="YKGJ FAMILY CYSTEINE CLUSTER PROTEIN"/>
    <property type="match status" value="1"/>
</dbReference>
<dbReference type="Pfam" id="PF03692">
    <property type="entry name" value="CxxCxxCC"/>
    <property type="match status" value="1"/>
</dbReference>
<dbReference type="eggNOG" id="COG0727">
    <property type="taxonomic scope" value="Bacteria"/>
</dbReference>
<dbReference type="Proteomes" id="UP000009226">
    <property type="component" value="Chromosome"/>
</dbReference>
<evidence type="ECO:0000313" key="1">
    <source>
        <dbReference type="EMBL" id="AEF93170.1"/>
    </source>
</evidence>
<evidence type="ECO:0008006" key="3">
    <source>
        <dbReference type="Google" id="ProtNLM"/>
    </source>
</evidence>
<proteinExistence type="predicted"/>